<dbReference type="InterPro" id="IPR051045">
    <property type="entry name" value="TonB-dependent_transducer"/>
</dbReference>
<keyword evidence="9" id="KW-0472">Membrane</keyword>
<dbReference type="PANTHER" id="PTHR33446:SF2">
    <property type="entry name" value="PROTEIN TONB"/>
    <property type="match status" value="1"/>
</dbReference>
<dbReference type="AlphaFoldDB" id="A0A1L3GR21"/>
<keyword evidence="3" id="KW-0813">Transport</keyword>
<reference evidence="12 13" key="1">
    <citation type="journal article" date="2017" name="Genome Announc.">
        <title>Complete Genome Sequences of Two Acetylene-Fermenting Pelobacter acetylenicus Strains.</title>
        <authorList>
            <person name="Sutton J.M."/>
            <person name="Baesman S.M."/>
            <person name="Fierst J.L."/>
            <person name="Poret-Peterson A.T."/>
            <person name="Oremland R.S."/>
            <person name="Dunlap D.S."/>
            <person name="Akob D.M."/>
        </authorList>
    </citation>
    <scope>NUCLEOTIDE SEQUENCE [LARGE SCALE GENOMIC DNA]</scope>
    <source>
        <strain evidence="12 13">SFB93</strain>
    </source>
</reference>
<feature type="region of interest" description="Disordered" evidence="10">
    <location>
        <begin position="149"/>
        <end position="208"/>
    </location>
</feature>
<dbReference type="Pfam" id="PF03544">
    <property type="entry name" value="TonB_C"/>
    <property type="match status" value="1"/>
</dbReference>
<dbReference type="KEGG" id="pef:A7E78_11410"/>
<dbReference type="Gene3D" id="3.30.1150.10">
    <property type="match status" value="1"/>
</dbReference>
<evidence type="ECO:0000256" key="10">
    <source>
        <dbReference type="SAM" id="MobiDB-lite"/>
    </source>
</evidence>
<organism evidence="12 13">
    <name type="scientific">Syntrophotalea acetylenivorans</name>
    <dbReference type="NCBI Taxonomy" id="1842532"/>
    <lineage>
        <taxon>Bacteria</taxon>
        <taxon>Pseudomonadati</taxon>
        <taxon>Thermodesulfobacteriota</taxon>
        <taxon>Desulfuromonadia</taxon>
        <taxon>Desulfuromonadales</taxon>
        <taxon>Syntrophotaleaceae</taxon>
        <taxon>Syntrophotalea</taxon>
    </lineage>
</organism>
<evidence type="ECO:0000313" key="12">
    <source>
        <dbReference type="EMBL" id="APG28401.1"/>
    </source>
</evidence>
<dbReference type="RefSeq" id="WP_072284430.1">
    <property type="nucleotide sequence ID" value="NZ_CP015519.1"/>
</dbReference>
<sequence>MLAKKPLIFWVTFSLALHVVILAWCPVPSFYSPPSPIYLVVDLFSGPATSGTGHGLDDESADGGKTKDSPTALPNYPKHRLKKDRSPQLTTPVASTKVTKEDPAYHETDTIISPPEIPPTPEESITTNKSMHAVTVEPIADRQYNLDNIPETSASKDTGIGHATGSGFGTGTGPGSGHSQGGQAGSGSPVETPFAYGSNPPPSYPSTARRRGWEGEVLLLVEVSAAGEVRKITVRRSSGYQILDRTALNAVYRWKFQAALRNGRAVAGKVMVPIRFNIKDAK</sequence>
<evidence type="ECO:0000313" key="13">
    <source>
        <dbReference type="Proteomes" id="UP000182517"/>
    </source>
</evidence>
<dbReference type="InterPro" id="IPR006260">
    <property type="entry name" value="TonB/TolA_C"/>
</dbReference>
<comment type="subcellular location">
    <subcellularLocation>
        <location evidence="1">Cell inner membrane</location>
        <topology evidence="1">Single-pass membrane protein</topology>
        <orientation evidence="1">Periplasmic side</orientation>
    </subcellularLocation>
</comment>
<feature type="compositionally biased region" description="Polar residues" evidence="10">
    <location>
        <begin position="87"/>
        <end position="97"/>
    </location>
</feature>
<dbReference type="OrthoDB" id="15637at2"/>
<dbReference type="InterPro" id="IPR037682">
    <property type="entry name" value="TonB_C"/>
</dbReference>
<evidence type="ECO:0000256" key="8">
    <source>
        <dbReference type="ARBA" id="ARBA00022989"/>
    </source>
</evidence>
<dbReference type="SUPFAM" id="SSF74653">
    <property type="entry name" value="TolA/TonB C-terminal domain"/>
    <property type="match status" value="1"/>
</dbReference>
<keyword evidence="6" id="KW-0812">Transmembrane</keyword>
<evidence type="ECO:0000256" key="3">
    <source>
        <dbReference type="ARBA" id="ARBA00022448"/>
    </source>
</evidence>
<feature type="compositionally biased region" description="Basic and acidic residues" evidence="10">
    <location>
        <begin position="98"/>
        <end position="109"/>
    </location>
</feature>
<dbReference type="PANTHER" id="PTHR33446">
    <property type="entry name" value="PROTEIN TONB-RELATED"/>
    <property type="match status" value="1"/>
</dbReference>
<dbReference type="STRING" id="1842532.A7E78_11410"/>
<evidence type="ECO:0000256" key="1">
    <source>
        <dbReference type="ARBA" id="ARBA00004383"/>
    </source>
</evidence>
<keyword evidence="7" id="KW-0653">Protein transport</keyword>
<evidence type="ECO:0000256" key="6">
    <source>
        <dbReference type="ARBA" id="ARBA00022692"/>
    </source>
</evidence>
<accession>A0A1L3GR21</accession>
<keyword evidence="5" id="KW-0997">Cell inner membrane</keyword>
<protein>
    <recommendedName>
        <fullName evidence="11">TonB C-terminal domain-containing protein</fullName>
    </recommendedName>
</protein>
<dbReference type="NCBIfam" id="TIGR01352">
    <property type="entry name" value="tonB_Cterm"/>
    <property type="match status" value="1"/>
</dbReference>
<evidence type="ECO:0000259" key="11">
    <source>
        <dbReference type="PROSITE" id="PS52015"/>
    </source>
</evidence>
<evidence type="ECO:0000256" key="7">
    <source>
        <dbReference type="ARBA" id="ARBA00022927"/>
    </source>
</evidence>
<dbReference type="GO" id="GO:0055085">
    <property type="term" value="P:transmembrane transport"/>
    <property type="evidence" value="ECO:0007669"/>
    <property type="project" value="InterPro"/>
</dbReference>
<dbReference type="PROSITE" id="PS52015">
    <property type="entry name" value="TONB_CTD"/>
    <property type="match status" value="1"/>
</dbReference>
<dbReference type="GO" id="GO:0031992">
    <property type="term" value="F:energy transducer activity"/>
    <property type="evidence" value="ECO:0007669"/>
    <property type="project" value="TreeGrafter"/>
</dbReference>
<gene>
    <name evidence="12" type="ORF">A7E78_11410</name>
</gene>
<proteinExistence type="inferred from homology"/>
<keyword evidence="4" id="KW-1003">Cell membrane</keyword>
<evidence type="ECO:0000256" key="9">
    <source>
        <dbReference type="ARBA" id="ARBA00023136"/>
    </source>
</evidence>
<evidence type="ECO:0000256" key="4">
    <source>
        <dbReference type="ARBA" id="ARBA00022475"/>
    </source>
</evidence>
<dbReference type="Proteomes" id="UP000182517">
    <property type="component" value="Chromosome"/>
</dbReference>
<evidence type="ECO:0000256" key="2">
    <source>
        <dbReference type="ARBA" id="ARBA00006555"/>
    </source>
</evidence>
<keyword evidence="8" id="KW-1133">Transmembrane helix</keyword>
<keyword evidence="13" id="KW-1185">Reference proteome</keyword>
<dbReference type="GO" id="GO:0098797">
    <property type="term" value="C:plasma membrane protein complex"/>
    <property type="evidence" value="ECO:0007669"/>
    <property type="project" value="TreeGrafter"/>
</dbReference>
<feature type="region of interest" description="Disordered" evidence="10">
    <location>
        <begin position="51"/>
        <end position="125"/>
    </location>
</feature>
<feature type="domain" description="TonB C-terminal" evidence="11">
    <location>
        <begin position="189"/>
        <end position="282"/>
    </location>
</feature>
<name>A0A1L3GR21_9BACT</name>
<dbReference type="EMBL" id="CP015519">
    <property type="protein sequence ID" value="APG28401.1"/>
    <property type="molecule type" value="Genomic_DNA"/>
</dbReference>
<dbReference type="GO" id="GO:0015031">
    <property type="term" value="P:protein transport"/>
    <property type="evidence" value="ECO:0007669"/>
    <property type="project" value="UniProtKB-KW"/>
</dbReference>
<comment type="similarity">
    <text evidence="2">Belongs to the TonB family.</text>
</comment>
<feature type="compositionally biased region" description="Gly residues" evidence="10">
    <location>
        <begin position="162"/>
        <end position="185"/>
    </location>
</feature>
<evidence type="ECO:0000256" key="5">
    <source>
        <dbReference type="ARBA" id="ARBA00022519"/>
    </source>
</evidence>